<dbReference type="eggNOG" id="ENOG502Z8ZW">
    <property type="taxonomic scope" value="Bacteria"/>
</dbReference>
<gene>
    <name evidence="2" type="ordered locus">ZPR_0171</name>
</gene>
<dbReference type="NCBIfam" id="TIGR01200">
    <property type="entry name" value="GLPGLI"/>
    <property type="match status" value="1"/>
</dbReference>
<dbReference type="InterPro" id="IPR005901">
    <property type="entry name" value="GLPGLI"/>
</dbReference>
<feature type="chain" id="PRO_5003069256" description="GLPGLI family protein" evidence="1">
    <location>
        <begin position="22"/>
        <end position="240"/>
    </location>
</feature>
<dbReference type="STRING" id="655815.ZPR_0171"/>
<accession>D5BCL9</accession>
<feature type="signal peptide" evidence="1">
    <location>
        <begin position="1"/>
        <end position="21"/>
    </location>
</feature>
<dbReference type="KEGG" id="zpr:ZPR_0171"/>
<keyword evidence="3" id="KW-1185">Reference proteome</keyword>
<evidence type="ECO:0008006" key="4">
    <source>
        <dbReference type="Google" id="ProtNLM"/>
    </source>
</evidence>
<dbReference type="RefSeq" id="WP_013069685.1">
    <property type="nucleotide sequence ID" value="NC_014041.1"/>
</dbReference>
<dbReference type="EMBL" id="CP001650">
    <property type="protein sequence ID" value="ADF50532.1"/>
    <property type="molecule type" value="Genomic_DNA"/>
</dbReference>
<dbReference type="Pfam" id="PF09697">
    <property type="entry name" value="Porph_ging"/>
    <property type="match status" value="1"/>
</dbReference>
<keyword evidence="1" id="KW-0732">Signal</keyword>
<evidence type="ECO:0000313" key="3">
    <source>
        <dbReference type="Proteomes" id="UP000001654"/>
    </source>
</evidence>
<name>D5BCL9_ZUNPS</name>
<proteinExistence type="predicted"/>
<sequence>MKDLRCFLLICFFGFSLNAQSLDVVYGVSTELALTKEQLEKIPAQIRENYKQLFKNLKYIKFRLQINDQESLFKMQESMKNEALSGFAFTRIMAVFSGTYYSNSQEDICLNQVNAFGRGFIISSKMSSIKWQLSKEKKSIKGFKVYKATGFEIIKNSAREHEISIIAWYAPEINLAFGPANYVNLPGLILELKRNRNTYTVESIEEKEVIEIEKPSKGKQVTQAEFEEIGAKVMKNFGSN</sequence>
<organism evidence="2 3">
    <name type="scientific">Zunongwangia profunda (strain DSM 18752 / CCTCC AB 206139 / SM-A87)</name>
    <name type="common">Wangia profunda</name>
    <dbReference type="NCBI Taxonomy" id="655815"/>
    <lineage>
        <taxon>Bacteria</taxon>
        <taxon>Pseudomonadati</taxon>
        <taxon>Bacteroidota</taxon>
        <taxon>Flavobacteriia</taxon>
        <taxon>Flavobacteriales</taxon>
        <taxon>Flavobacteriaceae</taxon>
        <taxon>Zunongwangia</taxon>
    </lineage>
</organism>
<evidence type="ECO:0000313" key="2">
    <source>
        <dbReference type="EMBL" id="ADF50532.1"/>
    </source>
</evidence>
<dbReference type="Proteomes" id="UP000001654">
    <property type="component" value="Chromosome"/>
</dbReference>
<dbReference type="HOGENOM" id="CLU_085659_0_1_10"/>
<dbReference type="OrthoDB" id="1429333at2"/>
<dbReference type="AlphaFoldDB" id="D5BCL9"/>
<protein>
    <recommendedName>
        <fullName evidence="4">GLPGLI family protein</fullName>
    </recommendedName>
</protein>
<evidence type="ECO:0000256" key="1">
    <source>
        <dbReference type="SAM" id="SignalP"/>
    </source>
</evidence>
<reference evidence="2 3" key="1">
    <citation type="journal article" date="2010" name="BMC Genomics">
        <title>The complete genome of Zunongwangia profunda SM-A87 reveals its adaptation to the deep-sea environment and ecological role in sedimentary organic nitrogen degradation.</title>
        <authorList>
            <person name="Qin Q.L."/>
            <person name="Zhang X.Y."/>
            <person name="Wang X.M."/>
            <person name="Liu G.M."/>
            <person name="Chen X.L."/>
            <person name="Xie B.B."/>
            <person name="Dang H.Y."/>
            <person name="Zhou B.C."/>
            <person name="Yu J."/>
            <person name="Zhang Y.Z."/>
        </authorList>
    </citation>
    <scope>NUCLEOTIDE SEQUENCE [LARGE SCALE GENOMIC DNA]</scope>
    <source>
        <strain evidence="3">DSM 18752 / CCTCC AB 206139 / SM-A87</strain>
    </source>
</reference>